<dbReference type="EMBL" id="JYDV01000117">
    <property type="protein sequence ID" value="KRZ31694.1"/>
    <property type="molecule type" value="Genomic_DNA"/>
</dbReference>
<protein>
    <submittedName>
        <fullName evidence="3">Uncharacterized protein</fullName>
    </submittedName>
</protein>
<evidence type="ECO:0000313" key="4">
    <source>
        <dbReference type="Proteomes" id="UP000054826"/>
    </source>
</evidence>
<proteinExistence type="predicted"/>
<dbReference type="AlphaFoldDB" id="A0A0V1J9S8"/>
<keyword evidence="1" id="KW-0472">Membrane</keyword>
<feature type="transmembrane region" description="Helical" evidence="1">
    <location>
        <begin position="125"/>
        <end position="145"/>
    </location>
</feature>
<name>A0A0V1J9S8_TRIPS</name>
<feature type="non-terminal residue" evidence="3">
    <location>
        <position position="202"/>
    </location>
</feature>
<keyword evidence="1" id="KW-1133">Transmembrane helix</keyword>
<evidence type="ECO:0000313" key="3">
    <source>
        <dbReference type="EMBL" id="KRZ31694.1"/>
    </source>
</evidence>
<comment type="caution">
    <text evidence="3">The sequence shown here is derived from an EMBL/GenBank/DDBJ whole genome shotgun (WGS) entry which is preliminary data.</text>
</comment>
<gene>
    <name evidence="2" type="ORF">T4C_1380</name>
    <name evidence="3" type="ORF">T4C_3467</name>
</gene>
<sequence length="202" mass="23750">MFIPLRYYCDGKLGCSSGGKMSTRITTVQNLEILKVKVMNVLEIITKYESIKELDAENECWYLYFEQHANHNCSQKRSWAKKCYRMHHNCKSERLKSTLMLNRGIRRLYMVALGAVLFVERTTCWYNAFVILLLLMIYGKLWSLLCHHRSFYPASGLHPATLPHEVSMKASERSQRYFVFITEEMFWIEELLFLSTASYASV</sequence>
<dbReference type="EMBL" id="JYDV01000176">
    <property type="protein sequence ID" value="KRZ26751.1"/>
    <property type="molecule type" value="Genomic_DNA"/>
</dbReference>
<accession>A0A0V1J9S8</accession>
<reference evidence="3 4" key="1">
    <citation type="submission" date="2015-01" db="EMBL/GenBank/DDBJ databases">
        <title>Evolution of Trichinella species and genotypes.</title>
        <authorList>
            <person name="Korhonen P.K."/>
            <person name="Edoardo P."/>
            <person name="Giuseppe L.R."/>
            <person name="Gasser R.B."/>
        </authorList>
    </citation>
    <scope>NUCLEOTIDE SEQUENCE [LARGE SCALE GENOMIC DNA]</scope>
    <source>
        <strain evidence="3">ISS176</strain>
    </source>
</reference>
<organism evidence="3 4">
    <name type="scientific">Trichinella pseudospiralis</name>
    <name type="common">Parasitic roundworm</name>
    <dbReference type="NCBI Taxonomy" id="6337"/>
    <lineage>
        <taxon>Eukaryota</taxon>
        <taxon>Metazoa</taxon>
        <taxon>Ecdysozoa</taxon>
        <taxon>Nematoda</taxon>
        <taxon>Enoplea</taxon>
        <taxon>Dorylaimia</taxon>
        <taxon>Trichinellida</taxon>
        <taxon>Trichinellidae</taxon>
        <taxon>Trichinella</taxon>
    </lineage>
</organism>
<keyword evidence="1" id="KW-0812">Transmembrane</keyword>
<evidence type="ECO:0000313" key="2">
    <source>
        <dbReference type="EMBL" id="KRZ26751.1"/>
    </source>
</evidence>
<dbReference type="Proteomes" id="UP000054826">
    <property type="component" value="Unassembled WGS sequence"/>
</dbReference>
<evidence type="ECO:0000256" key="1">
    <source>
        <dbReference type="SAM" id="Phobius"/>
    </source>
</evidence>